<protein>
    <recommendedName>
        <fullName evidence="2">histidine kinase</fullName>
        <ecNumber evidence="2">2.7.13.3</ecNumber>
    </recommendedName>
</protein>
<comment type="catalytic activity">
    <reaction evidence="1">
        <text>ATP + protein L-histidine = ADP + protein N-phospho-L-histidine.</text>
        <dbReference type="EC" id="2.7.13.3"/>
    </reaction>
</comment>
<dbReference type="PANTHER" id="PTHR42878:SF15">
    <property type="entry name" value="BACTERIOPHYTOCHROME"/>
    <property type="match status" value="1"/>
</dbReference>
<name>A0A419WJL1_9EURY</name>
<dbReference type="AlphaFoldDB" id="A0A419WJL1"/>
<keyword evidence="11" id="KW-1185">Reference proteome</keyword>
<feature type="region of interest" description="Disordered" evidence="7">
    <location>
        <begin position="510"/>
        <end position="529"/>
    </location>
</feature>
<dbReference type="PRINTS" id="PR00344">
    <property type="entry name" value="BCTRLSENSOR"/>
</dbReference>
<evidence type="ECO:0000256" key="5">
    <source>
        <dbReference type="ARBA" id="ARBA00022777"/>
    </source>
</evidence>
<dbReference type="Pfam" id="PF02518">
    <property type="entry name" value="HATPase_c"/>
    <property type="match status" value="1"/>
</dbReference>
<feature type="transmembrane region" description="Helical" evidence="8">
    <location>
        <begin position="112"/>
        <end position="132"/>
    </location>
</feature>
<dbReference type="InterPro" id="IPR036097">
    <property type="entry name" value="HisK_dim/P_sf"/>
</dbReference>
<evidence type="ECO:0000256" key="1">
    <source>
        <dbReference type="ARBA" id="ARBA00000085"/>
    </source>
</evidence>
<keyword evidence="3" id="KW-0597">Phosphoprotein</keyword>
<dbReference type="GO" id="GO:0007234">
    <property type="term" value="P:osmosensory signaling via phosphorelay pathway"/>
    <property type="evidence" value="ECO:0007669"/>
    <property type="project" value="TreeGrafter"/>
</dbReference>
<sequence>MAFGSDRVRRYLAGGCVSGLGAVLLLVPLYDIWDDLRNLSWDVTWTLLENSALLVLAFGLIVAGVWLVRLDWETDYVVTVAKWNLLVGGAIAALFLWIVLIQLRVMSEPKPYVLALNGVLFGVVAAFGIGVYNANQQRYTDKLEAQERRLLELCERVSASERRYRTLAERFPDGIVALFDEELTFSLSAGEGFDRVPLGPGDVDGRTPSEGFGEAFAETVTPALRRALDGDRETVELEYADRHWLVRTIPIEDDDETIVAGMLMAQDITDLIDYQRELEASNERLEQFASAVSHDLQEPLRMVTSYLELLEGRYGDELDEDGREFLDYAVNGADRMGEMIDGLLEYARVETRGESFEPVDLNAVVADVREDLQVKLDESDADLTVEDLPRVTGDRSQLRRVFQNLLENALEYSGDDPPRVHVGAEPAADGGAGWIVSVRDEGIGLDPEHADRIFDLFERLHAKADHQGTGIGLALCERIVDRHGGEIWVDSEPGEGTTFYVELPAASADRREIDSDGANTSDGGDTVAQ</sequence>
<feature type="transmembrane region" description="Helical" evidence="8">
    <location>
        <begin position="80"/>
        <end position="100"/>
    </location>
</feature>
<dbReference type="FunFam" id="3.30.565.10:FF:000006">
    <property type="entry name" value="Sensor histidine kinase WalK"/>
    <property type="match status" value="1"/>
</dbReference>
<accession>A0A419WJL1</accession>
<dbReference type="InterPro" id="IPR003661">
    <property type="entry name" value="HisK_dim/P_dom"/>
</dbReference>
<comment type="caution">
    <text evidence="10">The sequence shown here is derived from an EMBL/GenBank/DDBJ whole genome shotgun (WGS) entry which is preliminary data.</text>
</comment>
<keyword evidence="8" id="KW-1133">Transmembrane helix</keyword>
<evidence type="ECO:0000256" key="4">
    <source>
        <dbReference type="ARBA" id="ARBA00022679"/>
    </source>
</evidence>
<dbReference type="InterPro" id="IPR035965">
    <property type="entry name" value="PAS-like_dom_sf"/>
</dbReference>
<feature type="domain" description="Histidine kinase" evidence="9">
    <location>
        <begin position="291"/>
        <end position="507"/>
    </location>
</feature>
<dbReference type="GO" id="GO:0000155">
    <property type="term" value="F:phosphorelay sensor kinase activity"/>
    <property type="evidence" value="ECO:0007669"/>
    <property type="project" value="InterPro"/>
</dbReference>
<gene>
    <name evidence="10" type="ORF">ATJ93_2537</name>
</gene>
<dbReference type="SUPFAM" id="SSF47384">
    <property type="entry name" value="Homodimeric domain of signal transducing histidine kinase"/>
    <property type="match status" value="1"/>
</dbReference>
<dbReference type="SUPFAM" id="SSF55874">
    <property type="entry name" value="ATPase domain of HSP90 chaperone/DNA topoisomerase II/histidine kinase"/>
    <property type="match status" value="1"/>
</dbReference>
<keyword evidence="4" id="KW-0808">Transferase</keyword>
<dbReference type="Pfam" id="PF00512">
    <property type="entry name" value="HisKA"/>
    <property type="match status" value="1"/>
</dbReference>
<evidence type="ECO:0000256" key="3">
    <source>
        <dbReference type="ARBA" id="ARBA00022553"/>
    </source>
</evidence>
<dbReference type="EC" id="2.7.13.3" evidence="2"/>
<keyword evidence="6" id="KW-0175">Coiled coil</keyword>
<keyword evidence="8" id="KW-0472">Membrane</keyword>
<dbReference type="InterPro" id="IPR050351">
    <property type="entry name" value="BphY/WalK/GraS-like"/>
</dbReference>
<dbReference type="OrthoDB" id="342253at2157"/>
<dbReference type="SUPFAM" id="SSF55785">
    <property type="entry name" value="PYP-like sensor domain (PAS domain)"/>
    <property type="match status" value="1"/>
</dbReference>
<evidence type="ECO:0000313" key="10">
    <source>
        <dbReference type="EMBL" id="RKD95675.1"/>
    </source>
</evidence>
<evidence type="ECO:0000256" key="6">
    <source>
        <dbReference type="SAM" id="Coils"/>
    </source>
</evidence>
<proteinExistence type="predicted"/>
<evidence type="ECO:0000259" key="9">
    <source>
        <dbReference type="PROSITE" id="PS50109"/>
    </source>
</evidence>
<dbReference type="PROSITE" id="PS50109">
    <property type="entry name" value="HIS_KIN"/>
    <property type="match status" value="1"/>
</dbReference>
<evidence type="ECO:0000256" key="8">
    <source>
        <dbReference type="SAM" id="Phobius"/>
    </source>
</evidence>
<evidence type="ECO:0000313" key="11">
    <source>
        <dbReference type="Proteomes" id="UP000283805"/>
    </source>
</evidence>
<dbReference type="InterPro" id="IPR004358">
    <property type="entry name" value="Sig_transdc_His_kin-like_C"/>
</dbReference>
<feature type="compositionally biased region" description="Polar residues" evidence="7">
    <location>
        <begin position="517"/>
        <end position="529"/>
    </location>
</feature>
<dbReference type="InterPro" id="IPR005467">
    <property type="entry name" value="His_kinase_dom"/>
</dbReference>
<dbReference type="SMART" id="SM00388">
    <property type="entry name" value="HisKA"/>
    <property type="match status" value="1"/>
</dbReference>
<keyword evidence="5" id="KW-0418">Kinase</keyword>
<feature type="coiled-coil region" evidence="6">
    <location>
        <begin position="136"/>
        <end position="163"/>
    </location>
</feature>
<dbReference type="CDD" id="cd00082">
    <property type="entry name" value="HisKA"/>
    <property type="match status" value="1"/>
</dbReference>
<dbReference type="Gene3D" id="3.30.450.20">
    <property type="entry name" value="PAS domain"/>
    <property type="match status" value="1"/>
</dbReference>
<dbReference type="InterPro" id="IPR036890">
    <property type="entry name" value="HATPase_C_sf"/>
</dbReference>
<evidence type="ECO:0000256" key="2">
    <source>
        <dbReference type="ARBA" id="ARBA00012438"/>
    </source>
</evidence>
<dbReference type="GO" id="GO:0030295">
    <property type="term" value="F:protein kinase activator activity"/>
    <property type="evidence" value="ECO:0007669"/>
    <property type="project" value="TreeGrafter"/>
</dbReference>
<keyword evidence="8" id="KW-0812">Transmembrane</keyword>
<dbReference type="Gene3D" id="3.30.565.10">
    <property type="entry name" value="Histidine kinase-like ATPase, C-terminal domain"/>
    <property type="match status" value="1"/>
</dbReference>
<dbReference type="InterPro" id="IPR013656">
    <property type="entry name" value="PAS_4"/>
</dbReference>
<reference evidence="10 11" key="1">
    <citation type="submission" date="2018-09" db="EMBL/GenBank/DDBJ databases">
        <title>Genomic Encyclopedia of Archaeal and Bacterial Type Strains, Phase II (KMG-II): from individual species to whole genera.</title>
        <authorList>
            <person name="Goeker M."/>
        </authorList>
    </citation>
    <scope>NUCLEOTIDE SEQUENCE [LARGE SCALE GENOMIC DNA]</scope>
    <source>
        <strain evidence="10 11">DSM 13151</strain>
    </source>
</reference>
<dbReference type="InterPro" id="IPR003594">
    <property type="entry name" value="HATPase_dom"/>
</dbReference>
<dbReference type="SMART" id="SM00387">
    <property type="entry name" value="HATPase_c"/>
    <property type="match status" value="1"/>
</dbReference>
<dbReference type="EMBL" id="RAPO01000002">
    <property type="protein sequence ID" value="RKD95675.1"/>
    <property type="molecule type" value="Genomic_DNA"/>
</dbReference>
<feature type="transmembrane region" description="Helical" evidence="8">
    <location>
        <begin position="50"/>
        <end position="68"/>
    </location>
</feature>
<dbReference type="PANTHER" id="PTHR42878">
    <property type="entry name" value="TWO-COMPONENT HISTIDINE KINASE"/>
    <property type="match status" value="1"/>
</dbReference>
<dbReference type="GO" id="GO:0000156">
    <property type="term" value="F:phosphorelay response regulator activity"/>
    <property type="evidence" value="ECO:0007669"/>
    <property type="project" value="TreeGrafter"/>
</dbReference>
<dbReference type="Pfam" id="PF08448">
    <property type="entry name" value="PAS_4"/>
    <property type="match status" value="1"/>
</dbReference>
<organism evidence="10 11">
    <name type="scientific">Halopiger aswanensis</name>
    <dbReference type="NCBI Taxonomy" id="148449"/>
    <lineage>
        <taxon>Archaea</taxon>
        <taxon>Methanobacteriati</taxon>
        <taxon>Methanobacteriota</taxon>
        <taxon>Stenosarchaea group</taxon>
        <taxon>Halobacteria</taxon>
        <taxon>Halobacteriales</taxon>
        <taxon>Natrialbaceae</taxon>
        <taxon>Halopiger</taxon>
    </lineage>
</organism>
<feature type="transmembrane region" description="Helical" evidence="8">
    <location>
        <begin position="12"/>
        <end position="30"/>
    </location>
</feature>
<evidence type="ECO:0000256" key="7">
    <source>
        <dbReference type="SAM" id="MobiDB-lite"/>
    </source>
</evidence>
<dbReference type="Gene3D" id="1.10.287.130">
    <property type="match status" value="1"/>
</dbReference>
<dbReference type="Proteomes" id="UP000283805">
    <property type="component" value="Unassembled WGS sequence"/>
</dbReference>
<dbReference type="RefSeq" id="WP_120244920.1">
    <property type="nucleotide sequence ID" value="NZ_RAPO01000002.1"/>
</dbReference>